<gene>
    <name evidence="2" type="primary">RTase</name>
    <name evidence="2" type="ORF">AWC38_SpisGene18282</name>
</gene>
<proteinExistence type="predicted"/>
<dbReference type="SUPFAM" id="SSF56672">
    <property type="entry name" value="DNA/RNA polymerases"/>
    <property type="match status" value="1"/>
</dbReference>
<keyword evidence="2" id="KW-0808">Transferase</keyword>
<dbReference type="AlphaFoldDB" id="A0A2B4RKS0"/>
<organism evidence="2 3">
    <name type="scientific">Stylophora pistillata</name>
    <name type="common">Smooth cauliflower coral</name>
    <dbReference type="NCBI Taxonomy" id="50429"/>
    <lineage>
        <taxon>Eukaryota</taxon>
        <taxon>Metazoa</taxon>
        <taxon>Cnidaria</taxon>
        <taxon>Anthozoa</taxon>
        <taxon>Hexacorallia</taxon>
        <taxon>Scleractinia</taxon>
        <taxon>Astrocoeniina</taxon>
        <taxon>Pocilloporidae</taxon>
        <taxon>Stylophora</taxon>
    </lineage>
</organism>
<protein>
    <submittedName>
        <fullName evidence="2">Putative RNA-directed DNA polymerase from transposon BS</fullName>
    </submittedName>
</protein>
<dbReference type="InterPro" id="IPR043502">
    <property type="entry name" value="DNA/RNA_pol_sf"/>
</dbReference>
<evidence type="ECO:0000259" key="1">
    <source>
        <dbReference type="PROSITE" id="PS50878"/>
    </source>
</evidence>
<evidence type="ECO:0000313" key="3">
    <source>
        <dbReference type="Proteomes" id="UP000225706"/>
    </source>
</evidence>
<keyword evidence="2" id="KW-0548">Nucleotidyltransferase</keyword>
<dbReference type="PROSITE" id="PS50878">
    <property type="entry name" value="RT_POL"/>
    <property type="match status" value="1"/>
</dbReference>
<dbReference type="STRING" id="50429.A0A2B4RKS0"/>
<dbReference type="InterPro" id="IPR000477">
    <property type="entry name" value="RT_dom"/>
</dbReference>
<comment type="caution">
    <text evidence="2">The sequence shown here is derived from an EMBL/GenBank/DDBJ whole genome shotgun (WGS) entry which is preliminary data.</text>
</comment>
<keyword evidence="3" id="KW-1185">Reference proteome</keyword>
<dbReference type="Proteomes" id="UP000225706">
    <property type="component" value="Unassembled WGS sequence"/>
</dbReference>
<accession>A0A2B4RKS0</accession>
<sequence length="342" mass="38828">MWVVVGRLEKQDVDQEISKLRSDTSTGMDQIPVKFVKLAKDYISGPRTHIINRCIVTSSFPKRWKIARNSPIPKVSEPRCDADHRPVSILPTLSKVFERLVPHQLVEYINEEALLGPTISGFRKGHSTISFLLGIRDALIRASSRGEVTLMVCVDYSKAFDTVQFKSVLTKMHNLGFSKDFLLWMVDYLTDRRQLVQTDDRKSDMATVEFGVPQGSILGAVIFNLYVADIQKELRCDCYQYADDTTFYVHSKPGDLDSSAGQINKTITSPKNYSTSCKLVLNPAKTTWMPISTPQMSRYHSLEERYLPIVFRDSALKRISCTKLLGVHIDHISHGTHIWILC</sequence>
<dbReference type="GO" id="GO:0003964">
    <property type="term" value="F:RNA-directed DNA polymerase activity"/>
    <property type="evidence" value="ECO:0007669"/>
    <property type="project" value="UniProtKB-KW"/>
</dbReference>
<dbReference type="PANTHER" id="PTHR33332">
    <property type="entry name" value="REVERSE TRANSCRIPTASE DOMAIN-CONTAINING PROTEIN"/>
    <property type="match status" value="1"/>
</dbReference>
<dbReference type="CDD" id="cd01650">
    <property type="entry name" value="RT_nLTR_like"/>
    <property type="match status" value="1"/>
</dbReference>
<dbReference type="EMBL" id="LSMT01000476">
    <property type="protein sequence ID" value="PFX17393.1"/>
    <property type="molecule type" value="Genomic_DNA"/>
</dbReference>
<dbReference type="Pfam" id="PF00078">
    <property type="entry name" value="RVT_1"/>
    <property type="match status" value="1"/>
</dbReference>
<name>A0A2B4RKS0_STYPI</name>
<dbReference type="OrthoDB" id="5987630at2759"/>
<keyword evidence="2" id="KW-0695">RNA-directed DNA polymerase</keyword>
<reference evidence="3" key="1">
    <citation type="journal article" date="2017" name="bioRxiv">
        <title>Comparative analysis of the genomes of Stylophora pistillata and Acropora digitifera provides evidence for extensive differences between species of corals.</title>
        <authorList>
            <person name="Voolstra C.R."/>
            <person name="Li Y."/>
            <person name="Liew Y.J."/>
            <person name="Baumgarten S."/>
            <person name="Zoccola D."/>
            <person name="Flot J.-F."/>
            <person name="Tambutte S."/>
            <person name="Allemand D."/>
            <person name="Aranda M."/>
        </authorList>
    </citation>
    <scope>NUCLEOTIDE SEQUENCE [LARGE SCALE GENOMIC DNA]</scope>
</reference>
<feature type="domain" description="Reverse transcriptase" evidence="1">
    <location>
        <begin position="53"/>
        <end position="311"/>
    </location>
</feature>
<evidence type="ECO:0000313" key="2">
    <source>
        <dbReference type="EMBL" id="PFX17393.1"/>
    </source>
</evidence>